<accession>A0A017SX86</accession>
<dbReference type="AlphaFoldDB" id="A0A017SX86"/>
<keyword evidence="3" id="KW-1185">Reference proteome</keyword>
<dbReference type="EMBL" id="ASRX01000085">
    <property type="protein sequence ID" value="EYF01235.1"/>
    <property type="molecule type" value="Genomic_DNA"/>
</dbReference>
<name>A0A017SX86_9BACT</name>
<feature type="compositionally biased region" description="Polar residues" evidence="1">
    <location>
        <begin position="57"/>
        <end position="79"/>
    </location>
</feature>
<feature type="region of interest" description="Disordered" evidence="1">
    <location>
        <begin position="189"/>
        <end position="222"/>
    </location>
</feature>
<dbReference type="Proteomes" id="UP000019678">
    <property type="component" value="Unassembled WGS sequence"/>
</dbReference>
<dbReference type="OrthoDB" id="9838052at2"/>
<proteinExistence type="predicted"/>
<sequence length="222" mass="22880">MIRPDRDETHRDPCNDAPAGTASLKPLKDQPMKTLLVALSLLMLGGCAADSAHAPGTAQQPTPDAIQETSPVQPPSTGHQPDPVPPPPDPHVTAKVQAPVDITAEPTASTASIAILFRADATDVTVSVWGADGLVLHAPPASTPNPARTARAGERVPLQVSYTPPATAATLAVQVTGTFGARRLSSVRSFTVGRGDPPPAATAAGELSTDSKGRPIRVMRPQ</sequence>
<gene>
    <name evidence="2" type="ORF">CAP_8488</name>
</gene>
<comment type="caution">
    <text evidence="2">The sequence shown here is derived from an EMBL/GenBank/DDBJ whole genome shotgun (WGS) entry which is preliminary data.</text>
</comment>
<organism evidence="2 3">
    <name type="scientific">Chondromyces apiculatus DSM 436</name>
    <dbReference type="NCBI Taxonomy" id="1192034"/>
    <lineage>
        <taxon>Bacteria</taxon>
        <taxon>Pseudomonadati</taxon>
        <taxon>Myxococcota</taxon>
        <taxon>Polyangia</taxon>
        <taxon>Polyangiales</taxon>
        <taxon>Polyangiaceae</taxon>
        <taxon>Chondromyces</taxon>
    </lineage>
</organism>
<dbReference type="RefSeq" id="WP_044249702.1">
    <property type="nucleotide sequence ID" value="NZ_ASRX01000085.1"/>
</dbReference>
<dbReference type="eggNOG" id="ENOG5031DFS">
    <property type="taxonomic scope" value="Bacteria"/>
</dbReference>
<evidence type="ECO:0000313" key="3">
    <source>
        <dbReference type="Proteomes" id="UP000019678"/>
    </source>
</evidence>
<feature type="region of interest" description="Disordered" evidence="1">
    <location>
        <begin position="1"/>
        <end position="29"/>
    </location>
</feature>
<reference evidence="2 3" key="1">
    <citation type="submission" date="2013-05" db="EMBL/GenBank/DDBJ databases">
        <title>Genome assembly of Chondromyces apiculatus DSM 436.</title>
        <authorList>
            <person name="Sharma G."/>
            <person name="Khatri I."/>
            <person name="Kaur C."/>
            <person name="Mayilraj S."/>
            <person name="Subramanian S."/>
        </authorList>
    </citation>
    <scope>NUCLEOTIDE SEQUENCE [LARGE SCALE GENOMIC DNA]</scope>
    <source>
        <strain evidence="2 3">DSM 436</strain>
    </source>
</reference>
<evidence type="ECO:0000256" key="1">
    <source>
        <dbReference type="SAM" id="MobiDB-lite"/>
    </source>
</evidence>
<dbReference type="STRING" id="1192034.CAP_8488"/>
<feature type="region of interest" description="Disordered" evidence="1">
    <location>
        <begin position="49"/>
        <end position="92"/>
    </location>
</feature>
<feature type="compositionally biased region" description="Basic and acidic residues" evidence="1">
    <location>
        <begin position="1"/>
        <end position="14"/>
    </location>
</feature>
<evidence type="ECO:0000313" key="2">
    <source>
        <dbReference type="EMBL" id="EYF01235.1"/>
    </source>
</evidence>
<protein>
    <submittedName>
        <fullName evidence="2">Uncharacterized protein</fullName>
    </submittedName>
</protein>